<keyword evidence="1" id="KW-0812">Transmembrane</keyword>
<dbReference type="Proteomes" id="UP000447434">
    <property type="component" value="Chromosome 8"/>
</dbReference>
<sequence length="61" mass="7112">MDRIFTSATPLSIPIVLLWLVSFFTLPLFCFFLHRFKTLVVELSSVDSEKQDQLLDCTLIY</sequence>
<evidence type="ECO:0000313" key="2">
    <source>
        <dbReference type="EMBL" id="KAE9608684.1"/>
    </source>
</evidence>
<keyword evidence="1" id="KW-0472">Membrane</keyword>
<organism evidence="2 3">
    <name type="scientific">Lupinus albus</name>
    <name type="common">White lupine</name>
    <name type="synonym">Lupinus termis</name>
    <dbReference type="NCBI Taxonomy" id="3870"/>
    <lineage>
        <taxon>Eukaryota</taxon>
        <taxon>Viridiplantae</taxon>
        <taxon>Streptophyta</taxon>
        <taxon>Embryophyta</taxon>
        <taxon>Tracheophyta</taxon>
        <taxon>Spermatophyta</taxon>
        <taxon>Magnoliopsida</taxon>
        <taxon>eudicotyledons</taxon>
        <taxon>Gunneridae</taxon>
        <taxon>Pentapetalae</taxon>
        <taxon>rosids</taxon>
        <taxon>fabids</taxon>
        <taxon>Fabales</taxon>
        <taxon>Fabaceae</taxon>
        <taxon>Papilionoideae</taxon>
        <taxon>50 kb inversion clade</taxon>
        <taxon>genistoids sensu lato</taxon>
        <taxon>core genistoids</taxon>
        <taxon>Genisteae</taxon>
        <taxon>Lupinus</taxon>
    </lineage>
</organism>
<name>A0A6A4Q5F5_LUPAL</name>
<dbReference type="AlphaFoldDB" id="A0A6A4Q5F5"/>
<reference evidence="3" key="1">
    <citation type="journal article" date="2020" name="Nat. Commun.">
        <title>Genome sequence of the cluster root forming white lupin.</title>
        <authorList>
            <person name="Hufnagel B."/>
            <person name="Marques A."/>
            <person name="Soriano A."/>
            <person name="Marques L."/>
            <person name="Divol F."/>
            <person name="Doumas P."/>
            <person name="Sallet E."/>
            <person name="Mancinotti D."/>
            <person name="Carrere S."/>
            <person name="Marande W."/>
            <person name="Arribat S."/>
            <person name="Keller J."/>
            <person name="Huneau C."/>
            <person name="Blein T."/>
            <person name="Aime D."/>
            <person name="Laguerre M."/>
            <person name="Taylor J."/>
            <person name="Schubert V."/>
            <person name="Nelson M."/>
            <person name="Geu-Flores F."/>
            <person name="Crespi M."/>
            <person name="Gallardo-Guerrero K."/>
            <person name="Delaux P.-M."/>
            <person name="Salse J."/>
            <person name="Berges H."/>
            <person name="Guyot R."/>
            <person name="Gouzy J."/>
            <person name="Peret B."/>
        </authorList>
    </citation>
    <scope>NUCLEOTIDE SEQUENCE [LARGE SCALE GENOMIC DNA]</scope>
    <source>
        <strain evidence="3">cv. Amiga</strain>
    </source>
</reference>
<keyword evidence="1" id="KW-1133">Transmembrane helix</keyword>
<feature type="transmembrane region" description="Helical" evidence="1">
    <location>
        <begin position="12"/>
        <end position="33"/>
    </location>
</feature>
<protein>
    <submittedName>
        <fullName evidence="2">Uncharacterized protein</fullName>
    </submittedName>
</protein>
<gene>
    <name evidence="2" type="ORF">Lalb_Chr08g0238291</name>
</gene>
<evidence type="ECO:0000256" key="1">
    <source>
        <dbReference type="SAM" id="Phobius"/>
    </source>
</evidence>
<keyword evidence="3" id="KW-1185">Reference proteome</keyword>
<comment type="caution">
    <text evidence="2">The sequence shown here is derived from an EMBL/GenBank/DDBJ whole genome shotgun (WGS) entry which is preliminary data.</text>
</comment>
<proteinExistence type="predicted"/>
<dbReference type="EMBL" id="WOCE01000008">
    <property type="protein sequence ID" value="KAE9608684.1"/>
    <property type="molecule type" value="Genomic_DNA"/>
</dbReference>
<accession>A0A6A4Q5F5</accession>
<evidence type="ECO:0000313" key="3">
    <source>
        <dbReference type="Proteomes" id="UP000447434"/>
    </source>
</evidence>